<protein>
    <submittedName>
        <fullName evidence="1">Uncharacterized protein</fullName>
    </submittedName>
</protein>
<keyword evidence="2" id="KW-1185">Reference proteome</keyword>
<dbReference type="EMBL" id="CABIJS010000321">
    <property type="protein sequence ID" value="VUZ48933.1"/>
    <property type="molecule type" value="Genomic_DNA"/>
</dbReference>
<evidence type="ECO:0000313" key="1">
    <source>
        <dbReference type="EMBL" id="VUZ48933.1"/>
    </source>
</evidence>
<gene>
    <name evidence="1" type="ORF">WMSIL1_LOCUS8185</name>
</gene>
<evidence type="ECO:0000313" key="2">
    <source>
        <dbReference type="Proteomes" id="UP000321570"/>
    </source>
</evidence>
<sequence>MHNFHSSLRHSCQNNDGSHFHNEECRGWLSQSVTHSSNCWPAEALRKLSYQNFSEINASHHSFINRLIYGNPAYSRHYIVY</sequence>
<accession>A0A564YQJ0</accession>
<dbReference type="AlphaFoldDB" id="A0A564YQJ0"/>
<dbReference type="Proteomes" id="UP000321570">
    <property type="component" value="Unassembled WGS sequence"/>
</dbReference>
<reference evidence="1 2" key="1">
    <citation type="submission" date="2019-07" db="EMBL/GenBank/DDBJ databases">
        <authorList>
            <person name="Jastrzebski P J."/>
            <person name="Paukszto L."/>
            <person name="Jastrzebski P J."/>
        </authorList>
    </citation>
    <scope>NUCLEOTIDE SEQUENCE [LARGE SCALE GENOMIC DNA]</scope>
    <source>
        <strain evidence="1 2">WMS-il1</strain>
    </source>
</reference>
<proteinExistence type="predicted"/>
<name>A0A564YQJ0_HYMDI</name>
<organism evidence="1 2">
    <name type="scientific">Hymenolepis diminuta</name>
    <name type="common">Rat tapeworm</name>
    <dbReference type="NCBI Taxonomy" id="6216"/>
    <lineage>
        <taxon>Eukaryota</taxon>
        <taxon>Metazoa</taxon>
        <taxon>Spiralia</taxon>
        <taxon>Lophotrochozoa</taxon>
        <taxon>Platyhelminthes</taxon>
        <taxon>Cestoda</taxon>
        <taxon>Eucestoda</taxon>
        <taxon>Cyclophyllidea</taxon>
        <taxon>Hymenolepididae</taxon>
        <taxon>Hymenolepis</taxon>
    </lineage>
</organism>